<feature type="domain" description="Reelin" evidence="13">
    <location>
        <begin position="131"/>
        <end position="305"/>
    </location>
</feature>
<evidence type="ECO:0000256" key="6">
    <source>
        <dbReference type="ARBA" id="ARBA00022729"/>
    </source>
</evidence>
<evidence type="ECO:0000256" key="3">
    <source>
        <dbReference type="ARBA" id="ARBA00022525"/>
    </source>
</evidence>
<evidence type="ECO:0000259" key="14">
    <source>
        <dbReference type="PROSITE" id="PS51020"/>
    </source>
</evidence>
<keyword evidence="8" id="KW-0130">Cell adhesion</keyword>
<dbReference type="CDD" id="cd08544">
    <property type="entry name" value="Reeler"/>
    <property type="match status" value="1"/>
</dbReference>
<dbReference type="NCBIfam" id="NF038123">
    <property type="entry name" value="NF038123_dom"/>
    <property type="match status" value="1"/>
</dbReference>
<accession>A0A1I8AW62</accession>
<evidence type="ECO:0000256" key="4">
    <source>
        <dbReference type="ARBA" id="ARBA00022530"/>
    </source>
</evidence>
<dbReference type="InterPro" id="IPR002223">
    <property type="entry name" value="Kunitz_BPTI"/>
</dbReference>
<dbReference type="PROSITE" id="PS00280">
    <property type="entry name" value="BPTI_KUNITZ_1"/>
    <property type="match status" value="1"/>
</dbReference>
<dbReference type="Pfam" id="PF06468">
    <property type="entry name" value="Spond_N"/>
    <property type="match status" value="1"/>
</dbReference>
<dbReference type="PROSITE" id="PS50092">
    <property type="entry name" value="TSP1"/>
    <property type="match status" value="5"/>
</dbReference>
<dbReference type="Pfam" id="PF00090">
    <property type="entry name" value="TSP_1"/>
    <property type="match status" value="4"/>
</dbReference>
<dbReference type="GO" id="GO:0004867">
    <property type="term" value="F:serine-type endopeptidase inhibitor activity"/>
    <property type="evidence" value="ECO:0007669"/>
    <property type="project" value="InterPro"/>
</dbReference>
<dbReference type="InterPro" id="IPR038678">
    <property type="entry name" value="Spondin_N_sf"/>
</dbReference>
<dbReference type="AlphaFoldDB" id="A0A1I8AW62"/>
<dbReference type="Gene3D" id="2.20.100.10">
    <property type="entry name" value="Thrombospondin type-1 (TSP1) repeat"/>
    <property type="match status" value="5"/>
</dbReference>
<keyword evidence="6" id="KW-0732">Signal</keyword>
<dbReference type="Pfam" id="PF19028">
    <property type="entry name" value="TSP1_spondin"/>
    <property type="match status" value="1"/>
</dbReference>
<dbReference type="SUPFAM" id="SSF57362">
    <property type="entry name" value="BPTI-like"/>
    <property type="match status" value="1"/>
</dbReference>
<evidence type="ECO:0000259" key="13">
    <source>
        <dbReference type="PROSITE" id="PS51019"/>
    </source>
</evidence>
<dbReference type="GO" id="GO:0046872">
    <property type="term" value="F:metal ion binding"/>
    <property type="evidence" value="ECO:0007669"/>
    <property type="project" value="UniProtKB-KW"/>
</dbReference>
<dbReference type="InterPro" id="IPR000884">
    <property type="entry name" value="TSP1_rpt"/>
</dbReference>
<name>A0A1I8AW62_9BILA</name>
<dbReference type="PROSITE" id="PS51020">
    <property type="entry name" value="SPONDIN"/>
    <property type="match status" value="1"/>
</dbReference>
<dbReference type="InterPro" id="IPR036383">
    <property type="entry name" value="TSP1_rpt_sf"/>
</dbReference>
<protein>
    <recommendedName>
        <fullName evidence="2">Spondin-1</fullName>
    </recommendedName>
    <alternativeName>
        <fullName evidence="11">F-spondin</fullName>
    </alternativeName>
</protein>
<dbReference type="PROSITE" id="PS51019">
    <property type="entry name" value="REELIN"/>
    <property type="match status" value="1"/>
</dbReference>
<dbReference type="SMART" id="SM00131">
    <property type="entry name" value="KU"/>
    <property type="match status" value="1"/>
</dbReference>
<evidence type="ECO:0000256" key="8">
    <source>
        <dbReference type="ARBA" id="ARBA00022889"/>
    </source>
</evidence>
<dbReference type="InterPro" id="IPR036880">
    <property type="entry name" value="Kunitz_BPTI_sf"/>
</dbReference>
<evidence type="ECO:0000313" key="16">
    <source>
        <dbReference type="WBParaSite" id="L893_g9704.t1"/>
    </source>
</evidence>
<sequence length="946" mass="107157">MTNEQLRHLVTQRMAPQFRSVNEQLIIPPLILITENGPLSMTGPKELYDQQLTKEEITKVDNDFVLRQIWSKEIQKLCQPDRYASSSQEAFAPGLVPNDQPDKSHVSSSFDHFFYLPGTAPDMWMHIRILLLAVAFVALAWAADKCDKRLYEAKGEKSPGSKGFVIEIEGHTDKSDLTPTGFVPGKTYKIALRGWQTKYTVQTFRGFGIVALQENGKPGGKFEVSKRRRGPTRIAPNCRSAGISHSNLRPKTSAHVLWRAPDVVDGCIIFSASVIASRDVWYADDEGLTKKFCVVADYQKIVPNDDANAKCCACDEAKYEMEFIGLWSKETHPKDFPPLLHLTHFTDMFGGSHSRGYSLWRFGDISTDGMKEIAEWGNTYKAEQELRENATEVRTIIKMKGLWYPEVQGRTSATFNVNNYHHLVSLASMFGPSPDWCVGVSAINLCLPDCSWVEERVFDLLPFDAGTDNGPTYMSPNMPAEPRIKIAPITTKGDRRSPFYDETSDTIAPLAKLIIRRTDVTQSTCKSVDEYKRDAFNASNTSEDEAYKDRRECTVSNWESWSLCSATCGKGIRMRSRVYTFPVKAQMFNCHRPTTERQFCNAKINECEDSEAFNSKCSVSSWEPWTDCSVTCGPGQRTRQRKFMEDTDAQTCNVNLLEHERCVGDNGEDCSMTPNPLCRTTSWSEWSPCSASCDDGVRVRTRLFYYTEYESQCSHINLMENDKCQMQSCRRLLNTHSDEICQEDKEEGQCGGTFPRYWYNAKAQKCERFVYTGCKGNRNQFETEDECKKICVPGYDNDNAILPGEQLTNDYGDDGGNINDGGEPTPCQLTEWSPWGNCSVTCGRGKRTRTRNIKAFPRNGGTPCPLSEHMIQERRCDERPCALRKCIVGNWSMWSACSVRCGEGSQVRVRRIIKSRLHLDELEDSTCRLPEKQNRMCRMPCAPGDV</sequence>
<evidence type="ECO:0000259" key="12">
    <source>
        <dbReference type="PROSITE" id="PS50279"/>
    </source>
</evidence>
<evidence type="ECO:0000313" key="15">
    <source>
        <dbReference type="Proteomes" id="UP000095287"/>
    </source>
</evidence>
<dbReference type="InterPro" id="IPR044004">
    <property type="entry name" value="TSP1_spondin_dom"/>
</dbReference>
<evidence type="ECO:0000256" key="1">
    <source>
        <dbReference type="ARBA" id="ARBA00004498"/>
    </source>
</evidence>
<dbReference type="Pfam" id="PF00014">
    <property type="entry name" value="Kunitz_BPTI"/>
    <property type="match status" value="1"/>
</dbReference>
<dbReference type="Gene3D" id="2.60.40.2130">
    <property type="entry name" value="F-spondin domain"/>
    <property type="match status" value="1"/>
</dbReference>
<dbReference type="Gene3D" id="2.60.40.4060">
    <property type="entry name" value="Reeler domain"/>
    <property type="match status" value="1"/>
</dbReference>
<dbReference type="Pfam" id="PF02014">
    <property type="entry name" value="Reeler"/>
    <property type="match status" value="1"/>
</dbReference>
<keyword evidence="9" id="KW-1015">Disulfide bond</keyword>
<keyword evidence="10" id="KW-0325">Glycoprotein</keyword>
<dbReference type="SMART" id="SM00209">
    <property type="entry name" value="TSP1"/>
    <property type="match status" value="5"/>
</dbReference>
<keyword evidence="5" id="KW-0479">Metal-binding</keyword>
<comment type="subcellular location">
    <subcellularLocation>
        <location evidence="1">Secreted</location>
        <location evidence="1">Extracellular space</location>
        <location evidence="1">Extracellular matrix</location>
    </subcellularLocation>
</comment>
<dbReference type="PROSITE" id="PS50279">
    <property type="entry name" value="BPTI_KUNITZ_2"/>
    <property type="match status" value="1"/>
</dbReference>
<feature type="domain" description="BPTI/Kunitz inhibitor" evidence="12">
    <location>
        <begin position="741"/>
        <end position="791"/>
    </location>
</feature>
<dbReference type="InterPro" id="IPR020901">
    <property type="entry name" value="Prtase_inh_Kunz-CS"/>
</dbReference>
<dbReference type="InterPro" id="IPR009465">
    <property type="entry name" value="Spondin_N"/>
</dbReference>
<evidence type="ECO:0000256" key="11">
    <source>
        <dbReference type="ARBA" id="ARBA00030964"/>
    </source>
</evidence>
<dbReference type="PANTHER" id="PTHR11311">
    <property type="entry name" value="SPONDIN"/>
    <property type="match status" value="1"/>
</dbReference>
<dbReference type="InterPro" id="IPR002861">
    <property type="entry name" value="Reeler_dom"/>
</dbReference>
<reference evidence="16" key="1">
    <citation type="submission" date="2016-11" db="UniProtKB">
        <authorList>
            <consortium name="WormBaseParasite"/>
        </authorList>
    </citation>
    <scope>IDENTIFICATION</scope>
</reference>
<dbReference type="WBParaSite" id="L893_g9704.t1">
    <property type="protein sequence ID" value="L893_g9704.t1"/>
    <property type="gene ID" value="L893_g9704"/>
</dbReference>
<dbReference type="InterPro" id="IPR042307">
    <property type="entry name" value="Reeler_sf"/>
</dbReference>
<dbReference type="Gene3D" id="4.10.410.10">
    <property type="entry name" value="Pancreatic trypsin inhibitor Kunitz domain"/>
    <property type="match status" value="1"/>
</dbReference>
<proteinExistence type="predicted"/>
<evidence type="ECO:0000256" key="5">
    <source>
        <dbReference type="ARBA" id="ARBA00022723"/>
    </source>
</evidence>
<dbReference type="Proteomes" id="UP000095287">
    <property type="component" value="Unplaced"/>
</dbReference>
<evidence type="ECO:0000256" key="2">
    <source>
        <dbReference type="ARBA" id="ARBA00019594"/>
    </source>
</evidence>
<dbReference type="InterPro" id="IPR051418">
    <property type="entry name" value="Spondin/Thrombospondin_T1"/>
</dbReference>
<evidence type="ECO:0000256" key="9">
    <source>
        <dbReference type="ARBA" id="ARBA00023157"/>
    </source>
</evidence>
<dbReference type="SUPFAM" id="SSF82895">
    <property type="entry name" value="TSP-1 type 1 repeat"/>
    <property type="match status" value="5"/>
</dbReference>
<dbReference type="PRINTS" id="PR00759">
    <property type="entry name" value="BASICPTASE"/>
</dbReference>
<dbReference type="PANTHER" id="PTHR11311:SF16">
    <property type="entry name" value="SPONDIN-1"/>
    <property type="match status" value="1"/>
</dbReference>
<keyword evidence="4" id="KW-0272">Extracellular matrix</keyword>
<organism evidence="15 16">
    <name type="scientific">Steinernema glaseri</name>
    <dbReference type="NCBI Taxonomy" id="37863"/>
    <lineage>
        <taxon>Eukaryota</taxon>
        <taxon>Metazoa</taxon>
        <taxon>Ecdysozoa</taxon>
        <taxon>Nematoda</taxon>
        <taxon>Chromadorea</taxon>
        <taxon>Rhabditida</taxon>
        <taxon>Tylenchina</taxon>
        <taxon>Panagrolaimomorpha</taxon>
        <taxon>Strongyloidoidea</taxon>
        <taxon>Steinernematidae</taxon>
        <taxon>Steinernema</taxon>
    </lineage>
</organism>
<dbReference type="GO" id="GO:0007155">
    <property type="term" value="P:cell adhesion"/>
    <property type="evidence" value="ECO:0007669"/>
    <property type="project" value="UniProtKB-KW"/>
</dbReference>
<feature type="domain" description="Spondin" evidence="14">
    <location>
        <begin position="307"/>
        <end position="498"/>
    </location>
</feature>
<keyword evidence="3" id="KW-0964">Secreted</keyword>
<keyword evidence="7" id="KW-0677">Repeat</keyword>
<dbReference type="GO" id="GO:0031012">
    <property type="term" value="C:extracellular matrix"/>
    <property type="evidence" value="ECO:0007669"/>
    <property type="project" value="TreeGrafter"/>
</dbReference>
<evidence type="ECO:0000256" key="10">
    <source>
        <dbReference type="ARBA" id="ARBA00023180"/>
    </source>
</evidence>
<dbReference type="CDD" id="cd00109">
    <property type="entry name" value="Kunitz-type"/>
    <property type="match status" value="1"/>
</dbReference>
<evidence type="ECO:0000256" key="7">
    <source>
        <dbReference type="ARBA" id="ARBA00022737"/>
    </source>
</evidence>
<keyword evidence="15" id="KW-1185">Reference proteome</keyword>
<dbReference type="FunFam" id="2.60.40.2130:FF:000002">
    <property type="entry name" value="Putative Spondin-1"/>
    <property type="match status" value="1"/>
</dbReference>